<evidence type="ECO:0000256" key="1">
    <source>
        <dbReference type="ARBA" id="ARBA00004651"/>
    </source>
</evidence>
<accession>A0AAW4L956</accession>
<evidence type="ECO:0000256" key="4">
    <source>
        <dbReference type="ARBA" id="ARBA00022989"/>
    </source>
</evidence>
<dbReference type="Proteomes" id="UP000811899">
    <property type="component" value="Unassembled WGS sequence"/>
</dbReference>
<gene>
    <name evidence="7" type="ORF">KI809_11115</name>
</gene>
<keyword evidence="3 6" id="KW-0812">Transmembrane</keyword>
<feature type="transmembrane region" description="Helical" evidence="6">
    <location>
        <begin position="119"/>
        <end position="136"/>
    </location>
</feature>
<feature type="transmembrane region" description="Helical" evidence="6">
    <location>
        <begin position="38"/>
        <end position="64"/>
    </location>
</feature>
<keyword evidence="5 6" id="KW-0472">Membrane</keyword>
<dbReference type="Pfam" id="PF01810">
    <property type="entry name" value="LysE"/>
    <property type="match status" value="1"/>
</dbReference>
<dbReference type="PANTHER" id="PTHR30086:SF20">
    <property type="entry name" value="ARGININE EXPORTER PROTEIN ARGO-RELATED"/>
    <property type="match status" value="1"/>
</dbReference>
<dbReference type="AlphaFoldDB" id="A0AAW4L956"/>
<organism evidence="7 8">
    <name type="scientific">Geoanaerobacter pelophilus</name>
    <dbReference type="NCBI Taxonomy" id="60036"/>
    <lineage>
        <taxon>Bacteria</taxon>
        <taxon>Pseudomonadati</taxon>
        <taxon>Thermodesulfobacteriota</taxon>
        <taxon>Desulfuromonadia</taxon>
        <taxon>Geobacterales</taxon>
        <taxon>Geobacteraceae</taxon>
        <taxon>Geoanaerobacter</taxon>
    </lineage>
</organism>
<evidence type="ECO:0000256" key="3">
    <source>
        <dbReference type="ARBA" id="ARBA00022692"/>
    </source>
</evidence>
<evidence type="ECO:0000256" key="6">
    <source>
        <dbReference type="SAM" id="Phobius"/>
    </source>
</evidence>
<keyword evidence="4 6" id="KW-1133">Transmembrane helix</keyword>
<evidence type="ECO:0000256" key="2">
    <source>
        <dbReference type="ARBA" id="ARBA00022475"/>
    </source>
</evidence>
<dbReference type="GO" id="GO:0005886">
    <property type="term" value="C:plasma membrane"/>
    <property type="evidence" value="ECO:0007669"/>
    <property type="project" value="UniProtKB-SubCell"/>
</dbReference>
<keyword evidence="8" id="KW-1185">Reference proteome</keyword>
<dbReference type="RefSeq" id="WP_214171628.1">
    <property type="nucleotide sequence ID" value="NZ_JAHCVJ010000004.1"/>
</dbReference>
<dbReference type="EMBL" id="JAHCVJ010000004">
    <property type="protein sequence ID" value="MBT0664851.1"/>
    <property type="molecule type" value="Genomic_DNA"/>
</dbReference>
<dbReference type="PIRSF" id="PIRSF006324">
    <property type="entry name" value="LeuE"/>
    <property type="match status" value="1"/>
</dbReference>
<feature type="transmembrane region" description="Helical" evidence="6">
    <location>
        <begin position="70"/>
        <end position="88"/>
    </location>
</feature>
<dbReference type="InterPro" id="IPR001123">
    <property type="entry name" value="LeuE-type"/>
</dbReference>
<evidence type="ECO:0000256" key="5">
    <source>
        <dbReference type="ARBA" id="ARBA00023136"/>
    </source>
</evidence>
<keyword evidence="2" id="KW-1003">Cell membrane</keyword>
<proteinExistence type="predicted"/>
<comment type="subcellular location">
    <subcellularLocation>
        <location evidence="1">Cell membrane</location>
        <topology evidence="1">Multi-pass membrane protein</topology>
    </subcellularLocation>
</comment>
<evidence type="ECO:0000313" key="7">
    <source>
        <dbReference type="EMBL" id="MBT0664851.1"/>
    </source>
</evidence>
<feature type="transmembrane region" description="Helical" evidence="6">
    <location>
        <begin position="148"/>
        <end position="173"/>
    </location>
</feature>
<dbReference type="PANTHER" id="PTHR30086">
    <property type="entry name" value="ARGININE EXPORTER PROTEIN ARGO"/>
    <property type="match status" value="1"/>
</dbReference>
<comment type="caution">
    <text evidence="7">The sequence shown here is derived from an EMBL/GenBank/DDBJ whole genome shotgun (WGS) entry which is preliminary data.</text>
</comment>
<sequence length="206" mass="21879">MTASILFVFLAASIALTFAPGPDNLFVVTQGIARGRRAAILTALGMCSGITVHTVAAAAGISALFYSSALAFQVVKFAGAGYLIYLAWQAVRERSSLGLAASLGLSGAALFRRGFVMNVLNPKVALFFLAFLPQFTNREAGNIPLQMAVLGLVFMAQALVIFTGIGFFSGIVGNWILRRPRAGRWFSWLSAAIFASLGVRLALAQR</sequence>
<name>A0AAW4L956_9BACT</name>
<feature type="transmembrane region" description="Helical" evidence="6">
    <location>
        <begin position="185"/>
        <end position="203"/>
    </location>
</feature>
<reference evidence="7 8" key="1">
    <citation type="submission" date="2021-05" db="EMBL/GenBank/DDBJ databases">
        <title>The draft genome of Geobacter pelophilus DSM 12255.</title>
        <authorList>
            <person name="Xu Z."/>
            <person name="Masuda Y."/>
            <person name="Itoh H."/>
            <person name="Senoo K."/>
        </authorList>
    </citation>
    <scope>NUCLEOTIDE SEQUENCE [LARGE SCALE GENOMIC DNA]</scope>
    <source>
        <strain evidence="7 8">DSM 12255</strain>
    </source>
</reference>
<feature type="transmembrane region" description="Helical" evidence="6">
    <location>
        <begin position="6"/>
        <end position="26"/>
    </location>
</feature>
<evidence type="ECO:0000313" key="8">
    <source>
        <dbReference type="Proteomes" id="UP000811899"/>
    </source>
</evidence>
<dbReference type="GO" id="GO:0015171">
    <property type="term" value="F:amino acid transmembrane transporter activity"/>
    <property type="evidence" value="ECO:0007669"/>
    <property type="project" value="TreeGrafter"/>
</dbReference>
<protein>
    <submittedName>
        <fullName evidence="7">LysE family translocator</fullName>
    </submittedName>
</protein>